<accession>A0A1X4G8Q0</accession>
<reference evidence="5" key="1">
    <citation type="submission" date="2017-04" db="EMBL/GenBank/DDBJ databases">
        <authorList>
            <person name="Abreu V.A."/>
            <person name="Popin R.V."/>
            <person name="Rigonato J."/>
            <person name="Andreote A.P."/>
            <person name="Schaker P.C."/>
            <person name="Hoff-Risseti C."/>
            <person name="Alvarenga D.O."/>
            <person name="Varani A.M."/>
            <person name="Fiore M.F."/>
        </authorList>
    </citation>
    <scope>NUCLEOTIDE SEQUENCE [LARGE SCALE GENOMIC DNA]</scope>
    <source>
        <strain evidence="5">CENA303</strain>
    </source>
</reference>
<feature type="region of interest" description="Disordered" evidence="3">
    <location>
        <begin position="363"/>
        <end position="383"/>
    </location>
</feature>
<dbReference type="GO" id="GO:0046872">
    <property type="term" value="F:metal ion binding"/>
    <property type="evidence" value="ECO:0007669"/>
    <property type="project" value="UniProtKB-KW"/>
</dbReference>
<dbReference type="InterPro" id="IPR011050">
    <property type="entry name" value="Pectin_lyase_fold/virulence"/>
</dbReference>
<dbReference type="SUPFAM" id="SSF51126">
    <property type="entry name" value="Pectin lyase-like"/>
    <property type="match status" value="1"/>
</dbReference>
<keyword evidence="2" id="KW-0325">Glycoprotein</keyword>
<evidence type="ECO:0000256" key="1">
    <source>
        <dbReference type="ARBA" id="ARBA00022723"/>
    </source>
</evidence>
<evidence type="ECO:0000313" key="5">
    <source>
        <dbReference type="Proteomes" id="UP000192997"/>
    </source>
</evidence>
<keyword evidence="1" id="KW-0479">Metal-binding</keyword>
<dbReference type="PANTHER" id="PTHR42970">
    <property type="entry name" value="PECTATE LYASE C-RELATED"/>
    <property type="match status" value="1"/>
</dbReference>
<dbReference type="AlphaFoldDB" id="A0A1X4G8Q0"/>
<dbReference type="InterPro" id="IPR052063">
    <property type="entry name" value="Polysaccharide_Lyase_1"/>
</dbReference>
<sequence length="506" mass="56015">MVKYLSMLSIALSILSSSFNPQLNKLTSFLKSQTTEVLVSKTLPAFPGAEGFGANVTGGRGGKVIYVTTTANSGPGSLQWAIDQPGPKYILFKVSGLINTRIHLRNGDVTIAGHTSPGGITIRGFVTDETPFQDQAIRAPSDYAENWILQHVRIRPGLNGPSDDGLRLRYTRRAMVDHVSVGNATDEAVEISYSNNITIQNSILAETLGGHSFYGGMLINYSNPTHGFGLDNLSIHHNLFVRIEGRLPEASRESRAAARSTMNLEISNNLYWDPRFFIALGANTGQLVDGNSRPYPIYYRLNAVGNYFRTGSTFPYGMWDDQILRETSASGNEVYVQDNKISLYPTRSDYELFYCCNDYAQEKNPDKTSRQAKKRTSRHNFPTITYTPATSLPIMLPKQVGAWPRDGMDKRLVQPIQNNRIDTANINTNPARDALIPAYLGSPPAPPTDRDNDGMPDAWEIARGLNPNLSNHNGYNLSSRGYTNLEVYLHELSTKILGVGFPRNNL</sequence>
<evidence type="ECO:0000256" key="3">
    <source>
        <dbReference type="SAM" id="MobiDB-lite"/>
    </source>
</evidence>
<comment type="caution">
    <text evidence="4">The sequence shown here is derived from an EMBL/GenBank/DDBJ whole genome shotgun (WGS) entry which is preliminary data.</text>
</comment>
<evidence type="ECO:0000313" key="4">
    <source>
        <dbReference type="EMBL" id="OSO93007.1"/>
    </source>
</evidence>
<name>A0A1X4G8Q0_9CYAN</name>
<proteinExistence type="predicted"/>
<dbReference type="Proteomes" id="UP000192997">
    <property type="component" value="Unassembled WGS sequence"/>
</dbReference>
<protein>
    <recommendedName>
        <fullName evidence="6">Pectate lyase</fullName>
    </recommendedName>
</protein>
<dbReference type="Gene3D" id="2.160.20.10">
    <property type="entry name" value="Single-stranded right-handed beta-helix, Pectin lyase-like"/>
    <property type="match status" value="1"/>
</dbReference>
<gene>
    <name evidence="4" type="ORF">B7O87_05990</name>
</gene>
<dbReference type="InterPro" id="IPR012334">
    <property type="entry name" value="Pectin_lyas_fold"/>
</dbReference>
<organism evidence="4 5">
    <name type="scientific">Cylindrospermopsis raciborskii CENA303</name>
    <dbReference type="NCBI Taxonomy" id="1170769"/>
    <lineage>
        <taxon>Bacteria</taxon>
        <taxon>Bacillati</taxon>
        <taxon>Cyanobacteriota</taxon>
        <taxon>Cyanophyceae</taxon>
        <taxon>Nostocales</taxon>
        <taxon>Aphanizomenonaceae</taxon>
        <taxon>Cylindrospermopsis</taxon>
    </lineage>
</organism>
<dbReference type="EMBL" id="NBYN01000029">
    <property type="protein sequence ID" value="OSO93007.1"/>
    <property type="molecule type" value="Genomic_DNA"/>
</dbReference>
<evidence type="ECO:0008006" key="6">
    <source>
        <dbReference type="Google" id="ProtNLM"/>
    </source>
</evidence>
<dbReference type="PANTHER" id="PTHR42970:SF1">
    <property type="entry name" value="PECTATE LYASE C-RELATED"/>
    <property type="match status" value="1"/>
</dbReference>
<evidence type="ECO:0000256" key="2">
    <source>
        <dbReference type="ARBA" id="ARBA00023180"/>
    </source>
</evidence>
<dbReference type="RefSeq" id="WP_085727634.1">
    <property type="nucleotide sequence ID" value="NZ_NBYN01000029.1"/>
</dbReference>